<organism evidence="3 4">
    <name type="scientific">Paraburkholderia ultramafica</name>
    <dbReference type="NCBI Taxonomy" id="1544867"/>
    <lineage>
        <taxon>Bacteria</taxon>
        <taxon>Pseudomonadati</taxon>
        <taxon>Pseudomonadota</taxon>
        <taxon>Betaproteobacteria</taxon>
        <taxon>Burkholderiales</taxon>
        <taxon>Burkholderiaceae</taxon>
        <taxon>Paraburkholderia</taxon>
    </lineage>
</organism>
<evidence type="ECO:0000313" key="3">
    <source>
        <dbReference type="EMBL" id="CAB3782473.1"/>
    </source>
</evidence>
<protein>
    <submittedName>
        <fullName evidence="3">Response regulator rcp1</fullName>
    </submittedName>
</protein>
<keyword evidence="4" id="KW-1185">Reference proteome</keyword>
<feature type="domain" description="Response regulatory" evidence="2">
    <location>
        <begin position="8"/>
        <end position="154"/>
    </location>
</feature>
<gene>
    <name evidence="3" type="primary">rcp1</name>
    <name evidence="3" type="ORF">LMG28614_01468</name>
</gene>
<name>A0A6S7B1Q1_9BURK</name>
<dbReference type="InterPro" id="IPR011006">
    <property type="entry name" value="CheY-like_superfamily"/>
</dbReference>
<dbReference type="GO" id="GO:0000160">
    <property type="term" value="P:phosphorelay signal transduction system"/>
    <property type="evidence" value="ECO:0007669"/>
    <property type="project" value="InterPro"/>
</dbReference>
<keyword evidence="1" id="KW-0597">Phosphoprotein</keyword>
<dbReference type="SMART" id="SM00448">
    <property type="entry name" value="REC"/>
    <property type="match status" value="1"/>
</dbReference>
<dbReference type="EMBL" id="CADIKK010000005">
    <property type="protein sequence ID" value="CAB3782473.1"/>
    <property type="molecule type" value="Genomic_DNA"/>
</dbReference>
<dbReference type="CDD" id="cd17557">
    <property type="entry name" value="REC_Rcp-like"/>
    <property type="match status" value="1"/>
</dbReference>
<dbReference type="Pfam" id="PF00072">
    <property type="entry name" value="Response_reg"/>
    <property type="match status" value="1"/>
</dbReference>
<evidence type="ECO:0000313" key="4">
    <source>
        <dbReference type="Proteomes" id="UP000494365"/>
    </source>
</evidence>
<dbReference type="SUPFAM" id="SSF52172">
    <property type="entry name" value="CheY-like"/>
    <property type="match status" value="1"/>
</dbReference>
<dbReference type="Gene3D" id="3.40.50.2300">
    <property type="match status" value="1"/>
</dbReference>
<dbReference type="InterPro" id="IPR001789">
    <property type="entry name" value="Sig_transdc_resp-reg_receiver"/>
</dbReference>
<dbReference type="PANTHER" id="PTHR44520">
    <property type="entry name" value="RESPONSE REGULATOR RCP1-RELATED"/>
    <property type="match status" value="1"/>
</dbReference>
<feature type="modified residue" description="4-aspartylphosphate" evidence="1">
    <location>
        <position position="87"/>
    </location>
</feature>
<sequence length="171" mass="18541">MSHGDTVSIVLIEDDDGHATLVERNLRRAGISNGFVRFRDGQQALDYFFGPEPADAAGGGAAGPAASPAAGAYPPCEDLTNFVVLLDLKMPRVDGFEVLRRLKESPRTAAVPVIVLTTTDDPREIARCYELGCNVYICKPVEYDAFIEAVRRLGFFLQVVKLPPGHRLAAP</sequence>
<evidence type="ECO:0000256" key="1">
    <source>
        <dbReference type="PROSITE-ProRule" id="PRU00169"/>
    </source>
</evidence>
<proteinExistence type="predicted"/>
<accession>A0A6S7B1Q1</accession>
<dbReference type="AlphaFoldDB" id="A0A6S7B1Q1"/>
<dbReference type="Proteomes" id="UP000494365">
    <property type="component" value="Unassembled WGS sequence"/>
</dbReference>
<dbReference type="InterPro" id="IPR052893">
    <property type="entry name" value="TCS_response_regulator"/>
</dbReference>
<evidence type="ECO:0000259" key="2">
    <source>
        <dbReference type="PROSITE" id="PS50110"/>
    </source>
</evidence>
<reference evidence="3 4" key="1">
    <citation type="submission" date="2020-04" db="EMBL/GenBank/DDBJ databases">
        <authorList>
            <person name="De Canck E."/>
        </authorList>
    </citation>
    <scope>NUCLEOTIDE SEQUENCE [LARGE SCALE GENOMIC DNA]</scope>
    <source>
        <strain evidence="3 4">LMG 28614</strain>
    </source>
</reference>
<dbReference type="PROSITE" id="PS50110">
    <property type="entry name" value="RESPONSE_REGULATORY"/>
    <property type="match status" value="1"/>
</dbReference>
<dbReference type="RefSeq" id="WP_175148878.1">
    <property type="nucleotide sequence ID" value="NZ_CADIKK010000005.1"/>
</dbReference>